<dbReference type="SUPFAM" id="SSF51215">
    <property type="entry name" value="Regulatory protein AraC"/>
    <property type="match status" value="1"/>
</dbReference>
<proteinExistence type="predicted"/>
<dbReference type="SUPFAM" id="SSF46689">
    <property type="entry name" value="Homeodomain-like"/>
    <property type="match status" value="2"/>
</dbReference>
<dbReference type="RefSeq" id="WP_312894870.1">
    <property type="nucleotide sequence ID" value="NZ_JAGGLB010000030.1"/>
</dbReference>
<gene>
    <name evidence="5" type="ORF">J2Z66_006675</name>
</gene>
<keyword evidence="6" id="KW-1185">Reference proteome</keyword>
<reference evidence="5 6" key="1">
    <citation type="submission" date="2021-03" db="EMBL/GenBank/DDBJ databases">
        <title>Genomic Encyclopedia of Type Strains, Phase IV (KMG-IV): sequencing the most valuable type-strain genomes for metagenomic binning, comparative biology and taxonomic classification.</title>
        <authorList>
            <person name="Goeker M."/>
        </authorList>
    </citation>
    <scope>NUCLEOTIDE SEQUENCE [LARGE SCALE GENOMIC DNA]</scope>
    <source>
        <strain evidence="5 6">DSM 26048</strain>
    </source>
</reference>
<dbReference type="Pfam" id="PF12833">
    <property type="entry name" value="HTH_18"/>
    <property type="match status" value="1"/>
</dbReference>
<feature type="domain" description="HTH araC/xylS-type" evidence="4">
    <location>
        <begin position="194"/>
        <end position="292"/>
    </location>
</feature>
<dbReference type="InterPro" id="IPR050204">
    <property type="entry name" value="AraC_XylS_family_regulators"/>
</dbReference>
<evidence type="ECO:0000313" key="5">
    <source>
        <dbReference type="EMBL" id="MBP1995033.1"/>
    </source>
</evidence>
<dbReference type="PANTHER" id="PTHR46796:SF6">
    <property type="entry name" value="ARAC SUBFAMILY"/>
    <property type="match status" value="1"/>
</dbReference>
<keyword evidence="2" id="KW-0238">DNA-binding</keyword>
<organism evidence="5 6">
    <name type="scientific">Paenibacillus eucommiae</name>
    <dbReference type="NCBI Taxonomy" id="1355755"/>
    <lineage>
        <taxon>Bacteria</taxon>
        <taxon>Bacillati</taxon>
        <taxon>Bacillota</taxon>
        <taxon>Bacilli</taxon>
        <taxon>Bacillales</taxon>
        <taxon>Paenibacillaceae</taxon>
        <taxon>Paenibacillus</taxon>
    </lineage>
</organism>
<keyword evidence="1" id="KW-0805">Transcription regulation</keyword>
<protein>
    <submittedName>
        <fullName evidence="5">AraC-like DNA-binding protein</fullName>
    </submittedName>
</protein>
<name>A0ABS4J5C8_9BACL</name>
<dbReference type="PROSITE" id="PS01124">
    <property type="entry name" value="HTH_ARAC_FAMILY_2"/>
    <property type="match status" value="1"/>
</dbReference>
<evidence type="ECO:0000256" key="3">
    <source>
        <dbReference type="ARBA" id="ARBA00023163"/>
    </source>
</evidence>
<comment type="caution">
    <text evidence="5">The sequence shown here is derived from an EMBL/GenBank/DDBJ whole genome shotgun (WGS) entry which is preliminary data.</text>
</comment>
<dbReference type="Gene3D" id="1.10.10.60">
    <property type="entry name" value="Homeodomain-like"/>
    <property type="match status" value="2"/>
</dbReference>
<evidence type="ECO:0000259" key="4">
    <source>
        <dbReference type="PROSITE" id="PS01124"/>
    </source>
</evidence>
<dbReference type="EMBL" id="JAGGLB010000030">
    <property type="protein sequence ID" value="MBP1995033.1"/>
    <property type="molecule type" value="Genomic_DNA"/>
</dbReference>
<accession>A0ABS4J5C8</accession>
<evidence type="ECO:0000256" key="1">
    <source>
        <dbReference type="ARBA" id="ARBA00023015"/>
    </source>
</evidence>
<dbReference type="InterPro" id="IPR018060">
    <property type="entry name" value="HTH_AraC"/>
</dbReference>
<dbReference type="InterPro" id="IPR037923">
    <property type="entry name" value="HTH-like"/>
</dbReference>
<dbReference type="PANTHER" id="PTHR46796">
    <property type="entry name" value="HTH-TYPE TRANSCRIPTIONAL ACTIVATOR RHAS-RELATED"/>
    <property type="match status" value="1"/>
</dbReference>
<dbReference type="InterPro" id="IPR003313">
    <property type="entry name" value="AraC-bd"/>
</dbReference>
<sequence>MLHLSELLAERAVVPFIRQSDFAQRKPWYMPERRLLDYLLIYIQEGQCLFHIDGEEYRFGGGEFCLIQPNSVHDLRGLSDTRTPFVHMDIFYHPERESSFPTKAGQLDLSAYSHLMQPRLNDLYGIHIPVRLTPRSPLKFRDTFLKMVECWQNREPLLQLRAQSLATELVLYLLEDYGQPSGGGQYGSVPPSLQWISSYLSFHLMAPLSVQDMAKRASLSLSRFSALFKLQFGVPPHRYLLLMRIGHAKELLVSSDFTQEEIASFCGFADVHHFSKAFRKEVGTSPGSFRQTSRFPGI</sequence>
<dbReference type="InterPro" id="IPR009057">
    <property type="entry name" value="Homeodomain-like_sf"/>
</dbReference>
<dbReference type="Pfam" id="PF02311">
    <property type="entry name" value="AraC_binding"/>
    <property type="match status" value="1"/>
</dbReference>
<dbReference type="Proteomes" id="UP001519287">
    <property type="component" value="Unassembled WGS sequence"/>
</dbReference>
<dbReference type="InterPro" id="IPR014710">
    <property type="entry name" value="RmlC-like_jellyroll"/>
</dbReference>
<keyword evidence="3" id="KW-0804">Transcription</keyword>
<evidence type="ECO:0000313" key="6">
    <source>
        <dbReference type="Proteomes" id="UP001519287"/>
    </source>
</evidence>
<evidence type="ECO:0000256" key="2">
    <source>
        <dbReference type="ARBA" id="ARBA00023125"/>
    </source>
</evidence>
<dbReference type="Gene3D" id="2.60.120.10">
    <property type="entry name" value="Jelly Rolls"/>
    <property type="match status" value="1"/>
</dbReference>
<dbReference type="SMART" id="SM00342">
    <property type="entry name" value="HTH_ARAC"/>
    <property type="match status" value="1"/>
</dbReference>